<evidence type="ECO:0000313" key="12">
    <source>
        <dbReference type="EMBL" id="MBP3984551.1"/>
    </source>
</evidence>
<dbReference type="GO" id="GO:0005886">
    <property type="term" value="C:plasma membrane"/>
    <property type="evidence" value="ECO:0007669"/>
    <property type="project" value="UniProtKB-SubCell"/>
</dbReference>
<evidence type="ECO:0000256" key="5">
    <source>
        <dbReference type="ARBA" id="ARBA00022519"/>
    </source>
</evidence>
<evidence type="ECO:0000256" key="7">
    <source>
        <dbReference type="ARBA" id="ARBA00022989"/>
    </source>
</evidence>
<dbReference type="InterPro" id="IPR006144">
    <property type="entry name" value="Secretion_HlyD_CS"/>
</dbReference>
<evidence type="ECO:0000256" key="8">
    <source>
        <dbReference type="ARBA" id="ARBA00023136"/>
    </source>
</evidence>
<accession>A0A940X3U8</accession>
<dbReference type="Gene3D" id="1.10.287.470">
    <property type="entry name" value="Helix hairpin bin"/>
    <property type="match status" value="1"/>
</dbReference>
<evidence type="ECO:0000259" key="10">
    <source>
        <dbReference type="Pfam" id="PF25994"/>
    </source>
</evidence>
<dbReference type="AlphaFoldDB" id="A0A940X3U8"/>
<comment type="caution">
    <text evidence="12">The sequence shown here is derived from an EMBL/GenBank/DDBJ whole genome shotgun (WGS) entry which is preliminary data.</text>
</comment>
<dbReference type="PANTHER" id="PTHR30386:SF27">
    <property type="entry name" value="MEMBRANE FUSION PROTEIN (MFP) FAMILY PROTEIN"/>
    <property type="match status" value="1"/>
</dbReference>
<evidence type="ECO:0000256" key="3">
    <source>
        <dbReference type="ARBA" id="ARBA00022448"/>
    </source>
</evidence>
<dbReference type="InterPro" id="IPR010129">
    <property type="entry name" value="T1SS_HlyD"/>
</dbReference>
<dbReference type="Gene3D" id="2.40.30.170">
    <property type="match status" value="1"/>
</dbReference>
<keyword evidence="6 9" id="KW-0812">Transmembrane</keyword>
<dbReference type="InterPro" id="IPR050739">
    <property type="entry name" value="MFP"/>
</dbReference>
<dbReference type="Pfam" id="PF26002">
    <property type="entry name" value="Beta-barrel_AprE"/>
    <property type="match status" value="1"/>
</dbReference>
<dbReference type="PRINTS" id="PR01490">
    <property type="entry name" value="RTXTOXIND"/>
</dbReference>
<comment type="similarity">
    <text evidence="2 9">Belongs to the membrane fusion protein (MFP) (TC 8.A.1) family.</text>
</comment>
<evidence type="ECO:0000256" key="2">
    <source>
        <dbReference type="ARBA" id="ARBA00009477"/>
    </source>
</evidence>
<comment type="subcellular location">
    <subcellularLocation>
        <location evidence="1 9">Cell inner membrane</location>
        <topology evidence="1 9">Single-pass membrane protein</topology>
    </subcellularLocation>
</comment>
<keyword evidence="8 9" id="KW-0472">Membrane</keyword>
<dbReference type="Gene3D" id="2.40.50.100">
    <property type="match status" value="1"/>
</dbReference>
<feature type="transmembrane region" description="Helical" evidence="9">
    <location>
        <begin position="52"/>
        <end position="70"/>
    </location>
</feature>
<dbReference type="InterPro" id="IPR058982">
    <property type="entry name" value="Beta-barrel_AprE"/>
</dbReference>
<reference evidence="12" key="2">
    <citation type="submission" date="2021-03" db="EMBL/GenBank/DDBJ databases">
        <authorList>
            <person name="Cao W."/>
        </authorList>
    </citation>
    <scope>NUCLEOTIDE SEQUENCE</scope>
    <source>
        <strain evidence="12">110414</strain>
    </source>
</reference>
<feature type="domain" description="AprE-like long alpha-helical hairpin" evidence="10">
    <location>
        <begin position="126"/>
        <end position="310"/>
    </location>
</feature>
<dbReference type="Pfam" id="PF25994">
    <property type="entry name" value="HH_AprE"/>
    <property type="match status" value="1"/>
</dbReference>
<keyword evidence="7 9" id="KW-1133">Transmembrane helix</keyword>
<evidence type="ECO:0000313" key="13">
    <source>
        <dbReference type="Proteomes" id="UP000673447"/>
    </source>
</evidence>
<dbReference type="GO" id="GO:0009306">
    <property type="term" value="P:protein secretion"/>
    <property type="evidence" value="ECO:0007669"/>
    <property type="project" value="InterPro"/>
</dbReference>
<evidence type="ECO:0000256" key="9">
    <source>
        <dbReference type="RuleBase" id="RU365093"/>
    </source>
</evidence>
<dbReference type="InterPro" id="IPR058781">
    <property type="entry name" value="HH_AprE-like"/>
</dbReference>
<feature type="domain" description="AprE-like beta-barrel" evidence="11">
    <location>
        <begin position="353"/>
        <end position="442"/>
    </location>
</feature>
<dbReference type="PROSITE" id="PS00543">
    <property type="entry name" value="HLYD_FAMILY"/>
    <property type="match status" value="1"/>
</dbReference>
<dbReference type="SUPFAM" id="SSF111369">
    <property type="entry name" value="HlyD-like secretion proteins"/>
    <property type="match status" value="1"/>
</dbReference>
<keyword evidence="4 9" id="KW-1003">Cell membrane</keyword>
<gene>
    <name evidence="12" type="ORF">J5837_08925</name>
</gene>
<evidence type="ECO:0000256" key="6">
    <source>
        <dbReference type="ARBA" id="ARBA00022692"/>
    </source>
</evidence>
<evidence type="ECO:0000256" key="1">
    <source>
        <dbReference type="ARBA" id="ARBA00004377"/>
    </source>
</evidence>
<evidence type="ECO:0000256" key="4">
    <source>
        <dbReference type="ARBA" id="ARBA00022475"/>
    </source>
</evidence>
<sequence>MFERLRQHWGVLKESLQLDRERRRDYQPSAEPEFLPAALEILERPPSPVGRAVLWSLLAFLVLAILWAVLGKIDIVAVASGKIVPRGQVKIIQSSDNGVVRAIHVVEGQAVAKGAPLIELDPTVSAAEVEQARRALLTAEIDVARARALVNYITGKPFEFQAPATAPADLVDIQKALVQAKVHEYETATAALRQERRQRAGDLGMVGAEVAKLEEQLPLATEQLDKMELLSRDNYVPKLRVSEVKERVVGMRQDLAIRREEQRKAVAGEAAVVQQLAKQRSEFTREALDALTEAEAARGLRAEELKKAADKAQRTVLVAPEAGTVQQLQVHTLGGVVKPADPLLIIVPKGEELIVEAMVLNRDAGFVHEGQPVEIKLEAYPFTRYGVVAGRVEQIGRDAVEKEKQGLIYPTRIKLSHPWIEIGGAKIYLAPGLATDVEIKTGERRIIEYLLSPLARRVQEAGRER</sequence>
<keyword evidence="5 9" id="KW-0997">Cell inner membrane</keyword>
<keyword evidence="3 9" id="KW-0813">Transport</keyword>
<proteinExistence type="inferred from homology"/>
<organism evidence="12 13">
    <name type="scientific">Pseudoxanthomonas helianthi</name>
    <dbReference type="NCBI Taxonomy" id="1453541"/>
    <lineage>
        <taxon>Bacteria</taxon>
        <taxon>Pseudomonadati</taxon>
        <taxon>Pseudomonadota</taxon>
        <taxon>Gammaproteobacteria</taxon>
        <taxon>Lysobacterales</taxon>
        <taxon>Lysobacteraceae</taxon>
        <taxon>Pseudoxanthomonas</taxon>
    </lineage>
</organism>
<dbReference type="RefSeq" id="WP_210536423.1">
    <property type="nucleotide sequence ID" value="NZ_JAGKTC010000002.1"/>
</dbReference>
<dbReference type="PANTHER" id="PTHR30386">
    <property type="entry name" value="MEMBRANE FUSION SUBUNIT OF EMRAB-TOLC MULTIDRUG EFFLUX PUMP"/>
    <property type="match status" value="1"/>
</dbReference>
<dbReference type="Proteomes" id="UP000673447">
    <property type="component" value="Unassembled WGS sequence"/>
</dbReference>
<dbReference type="NCBIfam" id="TIGR01843">
    <property type="entry name" value="type_I_hlyD"/>
    <property type="match status" value="1"/>
</dbReference>
<dbReference type="EMBL" id="JAGKTC010000002">
    <property type="protein sequence ID" value="MBP3984551.1"/>
    <property type="molecule type" value="Genomic_DNA"/>
</dbReference>
<evidence type="ECO:0000259" key="11">
    <source>
        <dbReference type="Pfam" id="PF26002"/>
    </source>
</evidence>
<keyword evidence="13" id="KW-1185">Reference proteome</keyword>
<protein>
    <recommendedName>
        <fullName evidence="9">Membrane fusion protein (MFP) family protein</fullName>
    </recommendedName>
</protein>
<reference evidence="12" key="1">
    <citation type="journal article" date="2016" name="Int. J. Syst. Evol. Microbiol.">
        <title>Pseudoxanthomonas helianthi sp. nov., isolated from roots of Jerusalem artichoke (Helianthus tuberosus).</title>
        <authorList>
            <person name="Kittiwongwattana C."/>
            <person name="Thawai C."/>
        </authorList>
    </citation>
    <scope>NUCLEOTIDE SEQUENCE</scope>
    <source>
        <strain evidence="12">110414</strain>
    </source>
</reference>
<name>A0A940X3U8_9GAMM</name>